<evidence type="ECO:0000256" key="7">
    <source>
        <dbReference type="ARBA" id="ARBA00022729"/>
    </source>
</evidence>
<comment type="similarity">
    <text evidence="4 13">Belongs to the glycosyl hydrolase 27 family.</text>
</comment>
<dbReference type="Gene3D" id="2.60.40.1180">
    <property type="entry name" value="Golgi alpha-mannosidase II"/>
    <property type="match status" value="1"/>
</dbReference>
<keyword evidence="8" id="KW-0430">Lectin</keyword>
<name>A0A0C3GN15_OIDMZ</name>
<dbReference type="Pfam" id="PF16499">
    <property type="entry name" value="Melibiase_2"/>
    <property type="match status" value="1"/>
</dbReference>
<keyword evidence="7" id="KW-0732">Signal</keyword>
<dbReference type="InParanoid" id="A0A0C3GN15"/>
<dbReference type="OrthoDB" id="5795902at2759"/>
<dbReference type="Pfam" id="PF00652">
    <property type="entry name" value="Ricin_B_lectin"/>
    <property type="match status" value="1"/>
</dbReference>
<dbReference type="InterPro" id="IPR041233">
    <property type="entry name" value="Melibiase_C"/>
</dbReference>
<evidence type="ECO:0000259" key="14">
    <source>
        <dbReference type="SMART" id="SM00458"/>
    </source>
</evidence>
<evidence type="ECO:0000256" key="10">
    <source>
        <dbReference type="ARBA" id="ARBA00023157"/>
    </source>
</evidence>
<dbReference type="PRINTS" id="PR00740">
    <property type="entry name" value="GLHYDRLASE27"/>
</dbReference>
<accession>A0A0C3GN15</accession>
<keyword evidence="12 13" id="KW-0326">Glycosidase</keyword>
<keyword evidence="6" id="KW-0964">Secreted</keyword>
<evidence type="ECO:0000313" key="16">
    <source>
        <dbReference type="Proteomes" id="UP000054321"/>
    </source>
</evidence>
<evidence type="ECO:0000313" key="15">
    <source>
        <dbReference type="EMBL" id="KIM97505.1"/>
    </source>
</evidence>
<feature type="domain" description="Ricin B lectin" evidence="14">
    <location>
        <begin position="469"/>
        <end position="585"/>
    </location>
</feature>
<evidence type="ECO:0000256" key="12">
    <source>
        <dbReference type="ARBA" id="ARBA00023295"/>
    </source>
</evidence>
<proteinExistence type="inferred from homology"/>
<dbReference type="GO" id="GO:0004557">
    <property type="term" value="F:alpha-galactosidase activity"/>
    <property type="evidence" value="ECO:0007669"/>
    <property type="project" value="UniProtKB-EC"/>
</dbReference>
<dbReference type="InterPro" id="IPR013785">
    <property type="entry name" value="Aldolase_TIM"/>
</dbReference>
<dbReference type="CDD" id="cd14792">
    <property type="entry name" value="GH27"/>
    <property type="match status" value="1"/>
</dbReference>
<dbReference type="Proteomes" id="UP000054321">
    <property type="component" value="Unassembled WGS sequence"/>
</dbReference>
<dbReference type="Pfam" id="PF17801">
    <property type="entry name" value="Melibiase_C"/>
    <property type="match status" value="1"/>
</dbReference>
<comment type="function">
    <text evidence="2">Hydrolyzes a variety of simple alpha-D-galactoside as well as more complex molecules such as oligosaccharides and polysaccharides.</text>
</comment>
<comment type="subcellular location">
    <subcellularLocation>
        <location evidence="3">Secreted</location>
    </subcellularLocation>
</comment>
<dbReference type="Gene3D" id="2.80.10.50">
    <property type="match status" value="1"/>
</dbReference>
<gene>
    <name evidence="15" type="ORF">OIDMADRAFT_147918</name>
</gene>
<dbReference type="GO" id="GO:0030246">
    <property type="term" value="F:carbohydrate binding"/>
    <property type="evidence" value="ECO:0007669"/>
    <property type="project" value="UniProtKB-KW"/>
</dbReference>
<dbReference type="EMBL" id="KN832882">
    <property type="protein sequence ID" value="KIM97505.1"/>
    <property type="molecule type" value="Genomic_DNA"/>
</dbReference>
<comment type="catalytic activity">
    <reaction evidence="1 13">
        <text>Hydrolysis of terminal, non-reducing alpha-D-galactose residues in alpha-D-galactosides, including galactose oligosaccharides, galactomannans and galactolipids.</text>
        <dbReference type="EC" id="3.2.1.22"/>
    </reaction>
</comment>
<organism evidence="15 16">
    <name type="scientific">Oidiodendron maius (strain Zn)</name>
    <dbReference type="NCBI Taxonomy" id="913774"/>
    <lineage>
        <taxon>Eukaryota</taxon>
        <taxon>Fungi</taxon>
        <taxon>Dikarya</taxon>
        <taxon>Ascomycota</taxon>
        <taxon>Pezizomycotina</taxon>
        <taxon>Leotiomycetes</taxon>
        <taxon>Leotiomycetes incertae sedis</taxon>
        <taxon>Myxotrichaceae</taxon>
        <taxon>Oidiodendron</taxon>
    </lineage>
</organism>
<dbReference type="FunFam" id="3.20.20.70:FF:000177">
    <property type="entry name" value="Alpha-galactosidase"/>
    <property type="match status" value="1"/>
</dbReference>
<dbReference type="InterPro" id="IPR017853">
    <property type="entry name" value="GH"/>
</dbReference>
<keyword evidence="9 13" id="KW-0378">Hydrolase</keyword>
<sequence length="590" mass="64715">MPCAMVIELPRNFVVFALRTSKAASNRVHRRDTGWLGEEQWPLYWRVLLIIFSAVIQSTSIRMLTQKTMLTLATAAAVNASRALMPTPPMGFNNWARFECDLNQTLFTETANAMVSKGLLAAGYDRVNIDDCWPLHERAANGSLQWDPVKFPDGLIWLGQYLKERNLKFGIYSDAGTSTCGGYPGSLGYEDIDSATFASWGIDYLKLDGCYVDAQTGLTTEQTYQKIYSYWHSVLSNMEQPLIFSESAPAYFCGESNLTDWYSVMDWVPSYGELARHSDDIAVFDQSDPWGSIMDNYGFEILLARYQSPGYFNDPDFLIVDHANLTLDEKKSHFALWCSFSAPLIISAYIPDLTDNEIAYLTNQDLLSIDQDALGLQATLVSQDATFDVLTKTLSNGDRLLTVLNKGSSTATLTIPAVRMGYPAVSTANFYGQDLWTGTQFLAVDSVNANNVPPHGTAVFRISSSQPITPTGQIFNTASLHCLTLSGTSVAWTPCAGADGQVWQVTESRTIRSIANLTSCLVGNGKGKVTVKACNDNAKNQKWSYAITGNVVNQAATLCLQEGSDGEVLLAACQAEANDQVFELPSGSLS</sequence>
<dbReference type="SUPFAM" id="SSF50370">
    <property type="entry name" value="Ricin B-like lectins"/>
    <property type="match status" value="1"/>
</dbReference>
<dbReference type="Gene3D" id="3.20.20.70">
    <property type="entry name" value="Aldolase class I"/>
    <property type="match status" value="1"/>
</dbReference>
<evidence type="ECO:0000256" key="1">
    <source>
        <dbReference type="ARBA" id="ARBA00001255"/>
    </source>
</evidence>
<reference evidence="15 16" key="1">
    <citation type="submission" date="2014-04" db="EMBL/GenBank/DDBJ databases">
        <authorList>
            <consortium name="DOE Joint Genome Institute"/>
            <person name="Kuo A."/>
            <person name="Martino E."/>
            <person name="Perotto S."/>
            <person name="Kohler A."/>
            <person name="Nagy L.G."/>
            <person name="Floudas D."/>
            <person name="Copeland A."/>
            <person name="Barry K.W."/>
            <person name="Cichocki N."/>
            <person name="Veneault-Fourrey C."/>
            <person name="LaButti K."/>
            <person name="Lindquist E.A."/>
            <person name="Lipzen A."/>
            <person name="Lundell T."/>
            <person name="Morin E."/>
            <person name="Murat C."/>
            <person name="Sun H."/>
            <person name="Tunlid A."/>
            <person name="Henrissat B."/>
            <person name="Grigoriev I.V."/>
            <person name="Hibbett D.S."/>
            <person name="Martin F."/>
            <person name="Nordberg H.P."/>
            <person name="Cantor M.N."/>
            <person name="Hua S.X."/>
        </authorList>
    </citation>
    <scope>NUCLEOTIDE SEQUENCE [LARGE SCALE GENOMIC DNA]</scope>
    <source>
        <strain evidence="15 16">Zn</strain>
    </source>
</reference>
<evidence type="ECO:0000256" key="5">
    <source>
        <dbReference type="ARBA" id="ARBA00012755"/>
    </source>
</evidence>
<dbReference type="GO" id="GO:0005576">
    <property type="term" value="C:extracellular region"/>
    <property type="evidence" value="ECO:0007669"/>
    <property type="project" value="UniProtKB-SubCell"/>
</dbReference>
<dbReference type="SUPFAM" id="SSF51445">
    <property type="entry name" value="(Trans)glycosidases"/>
    <property type="match status" value="1"/>
</dbReference>
<evidence type="ECO:0000256" key="8">
    <source>
        <dbReference type="ARBA" id="ARBA00022734"/>
    </source>
</evidence>
<keyword evidence="11" id="KW-0325">Glycoprotein</keyword>
<dbReference type="InterPro" id="IPR013780">
    <property type="entry name" value="Glyco_hydro_b"/>
</dbReference>
<dbReference type="PROSITE" id="PS50231">
    <property type="entry name" value="RICIN_B_LECTIN"/>
    <property type="match status" value="1"/>
</dbReference>
<evidence type="ECO:0000256" key="6">
    <source>
        <dbReference type="ARBA" id="ARBA00022525"/>
    </source>
</evidence>
<protein>
    <recommendedName>
        <fullName evidence="5 13">Alpha-galactosidase</fullName>
        <ecNumber evidence="5 13">3.2.1.22</ecNumber>
    </recommendedName>
    <alternativeName>
        <fullName evidence="13">Melibiase</fullName>
    </alternativeName>
</protein>
<evidence type="ECO:0000256" key="3">
    <source>
        <dbReference type="ARBA" id="ARBA00004613"/>
    </source>
</evidence>
<dbReference type="SMART" id="SM00458">
    <property type="entry name" value="RICIN"/>
    <property type="match status" value="1"/>
</dbReference>
<dbReference type="CDD" id="cd23425">
    <property type="entry name" value="beta-trefoil_Ricin_AglA"/>
    <property type="match status" value="1"/>
</dbReference>
<dbReference type="InterPro" id="IPR035992">
    <property type="entry name" value="Ricin_B-like_lectins"/>
</dbReference>
<dbReference type="InterPro" id="IPR000772">
    <property type="entry name" value="Ricin_B_lectin"/>
</dbReference>
<dbReference type="AlphaFoldDB" id="A0A0C3GN15"/>
<evidence type="ECO:0000256" key="4">
    <source>
        <dbReference type="ARBA" id="ARBA00009743"/>
    </source>
</evidence>
<evidence type="ECO:0000256" key="13">
    <source>
        <dbReference type="RuleBase" id="RU361168"/>
    </source>
</evidence>
<dbReference type="PANTHER" id="PTHR11452">
    <property type="entry name" value="ALPHA-GALACTOSIDASE/ALPHA-N-ACETYLGALACTOSAMINIDASE"/>
    <property type="match status" value="1"/>
</dbReference>
<dbReference type="SUPFAM" id="SSF51011">
    <property type="entry name" value="Glycosyl hydrolase domain"/>
    <property type="match status" value="1"/>
</dbReference>
<dbReference type="HOGENOM" id="CLU_013093_3_3_1"/>
<dbReference type="PANTHER" id="PTHR11452:SF91">
    <property type="entry name" value="ALPHA-GALACTOSIDASE A-RELATED"/>
    <property type="match status" value="1"/>
</dbReference>
<evidence type="ECO:0000256" key="2">
    <source>
        <dbReference type="ARBA" id="ARBA00003969"/>
    </source>
</evidence>
<keyword evidence="10 13" id="KW-1015">Disulfide bond</keyword>
<dbReference type="InterPro" id="IPR002241">
    <property type="entry name" value="Glyco_hydro_27"/>
</dbReference>
<dbReference type="GO" id="GO:0005975">
    <property type="term" value="P:carbohydrate metabolic process"/>
    <property type="evidence" value="ECO:0007669"/>
    <property type="project" value="InterPro"/>
</dbReference>
<dbReference type="STRING" id="913774.A0A0C3GN15"/>
<evidence type="ECO:0000256" key="9">
    <source>
        <dbReference type="ARBA" id="ARBA00022801"/>
    </source>
</evidence>
<dbReference type="EC" id="3.2.1.22" evidence="5 13"/>
<reference evidence="16" key="2">
    <citation type="submission" date="2015-01" db="EMBL/GenBank/DDBJ databases">
        <title>Evolutionary Origins and Diversification of the Mycorrhizal Mutualists.</title>
        <authorList>
            <consortium name="DOE Joint Genome Institute"/>
            <consortium name="Mycorrhizal Genomics Consortium"/>
            <person name="Kohler A."/>
            <person name="Kuo A."/>
            <person name="Nagy L.G."/>
            <person name="Floudas D."/>
            <person name="Copeland A."/>
            <person name="Barry K.W."/>
            <person name="Cichocki N."/>
            <person name="Veneault-Fourrey C."/>
            <person name="LaButti K."/>
            <person name="Lindquist E.A."/>
            <person name="Lipzen A."/>
            <person name="Lundell T."/>
            <person name="Morin E."/>
            <person name="Murat C."/>
            <person name="Riley R."/>
            <person name="Ohm R."/>
            <person name="Sun H."/>
            <person name="Tunlid A."/>
            <person name="Henrissat B."/>
            <person name="Grigoriev I.V."/>
            <person name="Hibbett D.S."/>
            <person name="Martin F."/>
        </authorList>
    </citation>
    <scope>NUCLEOTIDE SEQUENCE [LARGE SCALE GENOMIC DNA]</scope>
    <source>
        <strain evidence="16">Zn</strain>
    </source>
</reference>
<keyword evidence="16" id="KW-1185">Reference proteome</keyword>
<evidence type="ECO:0000256" key="11">
    <source>
        <dbReference type="ARBA" id="ARBA00023180"/>
    </source>
</evidence>